<dbReference type="InterPro" id="IPR036047">
    <property type="entry name" value="F-box-like_dom_sf"/>
</dbReference>
<feature type="region of interest" description="Disordered" evidence="1">
    <location>
        <begin position="437"/>
        <end position="478"/>
    </location>
</feature>
<evidence type="ECO:0000313" key="2">
    <source>
        <dbReference type="EMBL" id="WOG94850.1"/>
    </source>
</evidence>
<name>A0AAF0WRT5_DAUCS</name>
<dbReference type="SUPFAM" id="SSF81383">
    <property type="entry name" value="F-box domain"/>
    <property type="match status" value="1"/>
</dbReference>
<evidence type="ECO:0000313" key="3">
    <source>
        <dbReference type="Proteomes" id="UP000077755"/>
    </source>
</evidence>
<evidence type="ECO:0000256" key="1">
    <source>
        <dbReference type="SAM" id="MobiDB-lite"/>
    </source>
</evidence>
<organism evidence="2 3">
    <name type="scientific">Daucus carota subsp. sativus</name>
    <name type="common">Carrot</name>
    <dbReference type="NCBI Taxonomy" id="79200"/>
    <lineage>
        <taxon>Eukaryota</taxon>
        <taxon>Viridiplantae</taxon>
        <taxon>Streptophyta</taxon>
        <taxon>Embryophyta</taxon>
        <taxon>Tracheophyta</taxon>
        <taxon>Spermatophyta</taxon>
        <taxon>Magnoliopsida</taxon>
        <taxon>eudicotyledons</taxon>
        <taxon>Gunneridae</taxon>
        <taxon>Pentapetalae</taxon>
        <taxon>asterids</taxon>
        <taxon>campanulids</taxon>
        <taxon>Apiales</taxon>
        <taxon>Apiaceae</taxon>
        <taxon>Apioideae</taxon>
        <taxon>Scandiceae</taxon>
        <taxon>Daucinae</taxon>
        <taxon>Daucus</taxon>
        <taxon>Daucus sect. Daucus</taxon>
    </lineage>
</organism>
<gene>
    <name evidence="2" type="ORF">DCAR_0314147</name>
</gene>
<dbReference type="PANTHER" id="PTHR38926">
    <property type="entry name" value="F-BOX DOMAIN CONTAINING PROTEIN, EXPRESSED"/>
    <property type="match status" value="1"/>
</dbReference>
<evidence type="ECO:0008006" key="4">
    <source>
        <dbReference type="Google" id="ProtNLM"/>
    </source>
</evidence>
<keyword evidence="3" id="KW-1185">Reference proteome</keyword>
<sequence length="478" mass="53128">MEAFTEAFTHLANSSSSSLEFLFDRLVESSPSDEAQAEITEQAIRIAGVLREAGLRSSRKRDAAHNSRVWPLSVDLTINVFCWLDTLSVCNAAATCNFFRRCSSDPLCYARIDLLTTVPKVDNLVVSTMIQRAGTALRSMKLGLIPTRSALLGSSQPFVYSLKNPTYGSGTSWYDRYDKRSRQVKESCILSRSCLNSLTIDGGAPGAGLRCLHLYNIERIDDAALSTALFACPNLLDLVIVGLDVELRQTLESVSQYCHMLERLYFESSNRGLDDNLHISPTCNALVQNCPRINSFSLKGFMLADSKILCLVKGFRNLRSLDLSMSCALTGGFLRKLGGSLLEYIFLRDCMQLRKEEVKNFFSAVLDGNFKLLKHIDISNHDGLAIENDWSHRCYSTSFIPIDQLCKARPNISIRAEFPSYMEIESDGDVIFPSQQSFRSSDESFSMNSGAGSGSEDSRGTSSLSYVESSDELEFFSH</sequence>
<accession>A0AAF0WRT5</accession>
<reference evidence="2" key="1">
    <citation type="journal article" date="2016" name="Nat. Genet.">
        <title>A high-quality carrot genome assembly provides new insights into carotenoid accumulation and asterid genome evolution.</title>
        <authorList>
            <person name="Iorizzo M."/>
            <person name="Ellison S."/>
            <person name="Senalik D."/>
            <person name="Zeng P."/>
            <person name="Satapoomin P."/>
            <person name="Huang J."/>
            <person name="Bowman M."/>
            <person name="Iovene M."/>
            <person name="Sanseverino W."/>
            <person name="Cavagnaro P."/>
            <person name="Yildiz M."/>
            <person name="Macko-Podgorni A."/>
            <person name="Moranska E."/>
            <person name="Grzebelus E."/>
            <person name="Grzebelus D."/>
            <person name="Ashrafi H."/>
            <person name="Zheng Z."/>
            <person name="Cheng S."/>
            <person name="Spooner D."/>
            <person name="Van Deynze A."/>
            <person name="Simon P."/>
        </authorList>
    </citation>
    <scope>NUCLEOTIDE SEQUENCE</scope>
    <source>
        <tissue evidence="2">Leaf</tissue>
    </source>
</reference>
<dbReference type="InterPro" id="IPR032675">
    <property type="entry name" value="LRR_dom_sf"/>
</dbReference>
<dbReference type="Gene3D" id="3.80.10.10">
    <property type="entry name" value="Ribonuclease Inhibitor"/>
    <property type="match status" value="1"/>
</dbReference>
<dbReference type="PANTHER" id="PTHR38926:SF2">
    <property type="entry name" value="F-BOX_LRR-REPEAT PROTEIN 21-RELATED"/>
    <property type="match status" value="1"/>
</dbReference>
<protein>
    <recommendedName>
        <fullName evidence="4">F-box domain-containing protein</fullName>
    </recommendedName>
</protein>
<dbReference type="AlphaFoldDB" id="A0AAF0WRT5"/>
<proteinExistence type="predicted"/>
<feature type="compositionally biased region" description="Polar residues" evidence="1">
    <location>
        <begin position="437"/>
        <end position="450"/>
    </location>
</feature>
<dbReference type="Proteomes" id="UP000077755">
    <property type="component" value="Chromosome 3"/>
</dbReference>
<dbReference type="EMBL" id="CP093345">
    <property type="protein sequence ID" value="WOG94850.1"/>
    <property type="molecule type" value="Genomic_DNA"/>
</dbReference>
<reference evidence="2" key="2">
    <citation type="submission" date="2022-03" db="EMBL/GenBank/DDBJ databases">
        <title>Draft title - Genomic analysis of global carrot germplasm unveils the trajectory of domestication and the origin of high carotenoid orange carrot.</title>
        <authorList>
            <person name="Iorizzo M."/>
            <person name="Ellison S."/>
            <person name="Senalik D."/>
            <person name="Macko-Podgorni A."/>
            <person name="Grzebelus D."/>
            <person name="Bostan H."/>
            <person name="Rolling W."/>
            <person name="Curaba J."/>
            <person name="Simon P."/>
        </authorList>
    </citation>
    <scope>NUCLEOTIDE SEQUENCE</scope>
    <source>
        <tissue evidence="2">Leaf</tissue>
    </source>
</reference>
<feature type="compositionally biased region" description="Acidic residues" evidence="1">
    <location>
        <begin position="469"/>
        <end position="478"/>
    </location>
</feature>
<dbReference type="SUPFAM" id="SSF52047">
    <property type="entry name" value="RNI-like"/>
    <property type="match status" value="1"/>
</dbReference>